<sequence length="523" mass="56120">MHAPSSQVQPVPVLIVGGGLVGLSTALFLAHQGVRSWVIEKHAGTSLHPRARGFHARTVELLRSTCAREEVERAGSVPAGTVVGELVAVTLAGPVHSWKTRTVSTQRTDVSPCPYVFLGQDRLEPILLEAARSQGVEVRFRHELTGFTQDAQGVQATVLDREAGTVSTVHAAYLIGADGVRSPVREALGIALRGRGSFGHNISTLFDADLSPVQREVPLAFAVLTHPELGGVIAATDVKDRWIHATRIDVSREKAEDFTEARWTERLRTVTGIADLEPSLHGTFVWEAAERVAERFGSGRVFLAGDAAHQMPPTGGFGANTGIHDAANLAWKLAAVLNGHAGPALLETYDAERRPVAAATANQAALLALRMAKQALPADAEFVDEDAVTLGYRYGDGPPLPKTFVPTGEPGTRAPHVWLEGRRSILDLFGNGFVLLTGNEAWSDAGRRLAERMPLRVHEVQGWQHAYGVGEGGACLVRPDGMVAARWSEPVRDAEQVLDAELETLLCRAGLGSVRTPPTEPVR</sequence>
<protein>
    <submittedName>
        <fullName evidence="6">NAD(P)-binding protein</fullName>
    </submittedName>
</protein>
<dbReference type="InterPro" id="IPR036188">
    <property type="entry name" value="FAD/NAD-bd_sf"/>
</dbReference>
<dbReference type="PANTHER" id="PTHR43004:SF19">
    <property type="entry name" value="BINDING MONOOXYGENASE, PUTATIVE (JCVI)-RELATED"/>
    <property type="match status" value="1"/>
</dbReference>
<dbReference type="Gene3D" id="3.40.30.120">
    <property type="match status" value="1"/>
</dbReference>
<dbReference type="InterPro" id="IPR002938">
    <property type="entry name" value="FAD-bd"/>
</dbReference>
<dbReference type="SUPFAM" id="SSF51905">
    <property type="entry name" value="FAD/NAD(P)-binding domain"/>
    <property type="match status" value="1"/>
</dbReference>
<evidence type="ECO:0000256" key="4">
    <source>
        <dbReference type="SAM" id="Phobius"/>
    </source>
</evidence>
<dbReference type="Pfam" id="PF21274">
    <property type="entry name" value="Rng_hyd_C"/>
    <property type="match status" value="1"/>
</dbReference>
<dbReference type="GO" id="GO:0071949">
    <property type="term" value="F:FAD binding"/>
    <property type="evidence" value="ECO:0007669"/>
    <property type="project" value="InterPro"/>
</dbReference>
<keyword evidence="4" id="KW-1133">Transmembrane helix</keyword>
<reference evidence="6 7" key="1">
    <citation type="submission" date="2020-01" db="EMBL/GenBank/DDBJ databases">
        <title>The draft genome sequence of Corallococcus exiguus DSM 14696.</title>
        <authorList>
            <person name="Zhang X."/>
            <person name="Zhu H."/>
        </authorList>
    </citation>
    <scope>NUCLEOTIDE SEQUENCE [LARGE SCALE GENOMIC DNA]</scope>
    <source>
        <strain evidence="6 7">DSM 14696</strain>
    </source>
</reference>
<gene>
    <name evidence="6" type="ORF">GTZ93_13890</name>
</gene>
<evidence type="ECO:0000256" key="1">
    <source>
        <dbReference type="ARBA" id="ARBA00001974"/>
    </source>
</evidence>
<evidence type="ECO:0000313" key="6">
    <source>
        <dbReference type="EMBL" id="NBC40919.1"/>
    </source>
</evidence>
<dbReference type="PRINTS" id="PR00420">
    <property type="entry name" value="RNGMNOXGNASE"/>
</dbReference>
<keyword evidence="3" id="KW-0274">FAD</keyword>
<feature type="transmembrane region" description="Helical" evidence="4">
    <location>
        <begin position="12"/>
        <end position="30"/>
    </location>
</feature>
<dbReference type="EMBL" id="JAAAPK010000003">
    <property type="protein sequence ID" value="NBC40919.1"/>
    <property type="molecule type" value="Genomic_DNA"/>
</dbReference>
<dbReference type="Proteomes" id="UP000537825">
    <property type="component" value="Unassembled WGS sequence"/>
</dbReference>
<evidence type="ECO:0000259" key="5">
    <source>
        <dbReference type="Pfam" id="PF01494"/>
    </source>
</evidence>
<comment type="caution">
    <text evidence="6">The sequence shown here is derived from an EMBL/GenBank/DDBJ whole genome shotgun (WGS) entry which is preliminary data.</text>
</comment>
<evidence type="ECO:0000313" key="7">
    <source>
        <dbReference type="Proteomes" id="UP000537825"/>
    </source>
</evidence>
<dbReference type="Gene3D" id="3.50.50.60">
    <property type="entry name" value="FAD/NAD(P)-binding domain"/>
    <property type="match status" value="1"/>
</dbReference>
<name>A0A7X5BRJ3_9BACT</name>
<dbReference type="PANTHER" id="PTHR43004">
    <property type="entry name" value="TRK SYSTEM POTASSIUM UPTAKE PROTEIN"/>
    <property type="match status" value="1"/>
</dbReference>
<dbReference type="GO" id="GO:0016709">
    <property type="term" value="F:oxidoreductase activity, acting on paired donors, with incorporation or reduction of molecular oxygen, NAD(P)H as one donor, and incorporation of one atom of oxygen"/>
    <property type="evidence" value="ECO:0007669"/>
    <property type="project" value="UniProtKB-ARBA"/>
</dbReference>
<proteinExistence type="predicted"/>
<keyword evidence="4" id="KW-0472">Membrane</keyword>
<evidence type="ECO:0000256" key="3">
    <source>
        <dbReference type="ARBA" id="ARBA00022827"/>
    </source>
</evidence>
<evidence type="ECO:0000256" key="2">
    <source>
        <dbReference type="ARBA" id="ARBA00022630"/>
    </source>
</evidence>
<keyword evidence="4" id="KW-0812">Transmembrane</keyword>
<keyword evidence="7" id="KW-1185">Reference proteome</keyword>
<accession>A0A7X5BRJ3</accession>
<organism evidence="6 7">
    <name type="scientific">Corallococcus exiguus</name>
    <dbReference type="NCBI Taxonomy" id="83462"/>
    <lineage>
        <taxon>Bacteria</taxon>
        <taxon>Pseudomonadati</taxon>
        <taxon>Myxococcota</taxon>
        <taxon>Myxococcia</taxon>
        <taxon>Myxococcales</taxon>
        <taxon>Cystobacterineae</taxon>
        <taxon>Myxococcaceae</taxon>
        <taxon>Corallococcus</taxon>
    </lineage>
</organism>
<comment type="cofactor">
    <cofactor evidence="1">
        <name>FAD</name>
        <dbReference type="ChEBI" id="CHEBI:57692"/>
    </cofactor>
</comment>
<keyword evidence="2" id="KW-0285">Flavoprotein</keyword>
<dbReference type="Pfam" id="PF01494">
    <property type="entry name" value="FAD_binding_3"/>
    <property type="match status" value="1"/>
</dbReference>
<feature type="domain" description="FAD-binding" evidence="5">
    <location>
        <begin position="11"/>
        <end position="363"/>
    </location>
</feature>
<dbReference type="Gene3D" id="3.30.9.10">
    <property type="entry name" value="D-Amino Acid Oxidase, subunit A, domain 2"/>
    <property type="match status" value="1"/>
</dbReference>
<dbReference type="AlphaFoldDB" id="A0A7X5BRJ3"/>
<dbReference type="RefSeq" id="WP_161662813.1">
    <property type="nucleotide sequence ID" value="NZ_CBCSLE010000002.1"/>
</dbReference>
<dbReference type="InterPro" id="IPR050641">
    <property type="entry name" value="RIFMO-like"/>
</dbReference>